<dbReference type="Proteomes" id="UP000438429">
    <property type="component" value="Unassembled WGS sequence"/>
</dbReference>
<name>A0A6A4S9Q4_SCOMX</name>
<proteinExistence type="predicted"/>
<sequence length="400" mass="44687">MPVIDTQASEPWGGPAASSSLVDQTNAIESEDGNSSRCPDAKIIGESKTDEKTPTIEDLQSVFLGLLARRPLQFIKQHMEQPDTVVPFDIEGGNFPQSEKGKHGILLIHAKLGETSVWENRFKWENLHERKSRVFFPPGHIAGCFSLPLCDLTHGALGAAVYTGQNMDKISLIYIDEQLMTHDTNDIPVAKTTWQSSSFQTYCELRSIFSKVQRFSLTRLKRKSILDVSCQTNHRSDDVKVTPHHILILSDMRLKQIPCFGTTPPMRNLNSSILANSETVSITSLPLLCTNVKFDIIDPLFDKQFDNPVDDIAIKPHRDQPTGDPHRQAFKVSSLRRRIPSGAGCDDVGFTGRCSGKMPVMTHVLFLRGSRRSCGHHFGEKQPGYCPKQKEAVENPNLNR</sequence>
<dbReference type="EMBL" id="VEVO01000017">
    <property type="protein sequence ID" value="KAF0028360.1"/>
    <property type="molecule type" value="Genomic_DNA"/>
</dbReference>
<organism evidence="2 3">
    <name type="scientific">Scophthalmus maximus</name>
    <name type="common">Turbot</name>
    <name type="synonym">Psetta maxima</name>
    <dbReference type="NCBI Taxonomy" id="52904"/>
    <lineage>
        <taxon>Eukaryota</taxon>
        <taxon>Metazoa</taxon>
        <taxon>Chordata</taxon>
        <taxon>Craniata</taxon>
        <taxon>Vertebrata</taxon>
        <taxon>Euteleostomi</taxon>
        <taxon>Actinopterygii</taxon>
        <taxon>Neopterygii</taxon>
        <taxon>Teleostei</taxon>
        <taxon>Neoteleostei</taxon>
        <taxon>Acanthomorphata</taxon>
        <taxon>Carangaria</taxon>
        <taxon>Pleuronectiformes</taxon>
        <taxon>Pleuronectoidei</taxon>
        <taxon>Scophthalmidae</taxon>
        <taxon>Scophthalmus</taxon>
    </lineage>
</organism>
<feature type="compositionally biased region" description="Basic and acidic residues" evidence="1">
    <location>
        <begin position="39"/>
        <end position="51"/>
    </location>
</feature>
<evidence type="ECO:0000256" key="1">
    <source>
        <dbReference type="SAM" id="MobiDB-lite"/>
    </source>
</evidence>
<evidence type="ECO:0000313" key="2">
    <source>
        <dbReference type="EMBL" id="KAF0028360.1"/>
    </source>
</evidence>
<feature type="region of interest" description="Disordered" evidence="1">
    <location>
        <begin position="1"/>
        <end position="51"/>
    </location>
</feature>
<comment type="caution">
    <text evidence="2">The sequence shown here is derived from an EMBL/GenBank/DDBJ whole genome shotgun (WGS) entry which is preliminary data.</text>
</comment>
<accession>A0A6A4S9Q4</accession>
<dbReference type="AlphaFoldDB" id="A0A6A4S9Q4"/>
<reference evidence="2 3" key="1">
    <citation type="submission" date="2019-06" db="EMBL/GenBank/DDBJ databases">
        <title>Draft genomes of female and male turbot (Scophthalmus maximus).</title>
        <authorList>
            <person name="Xu H."/>
            <person name="Xu X.-W."/>
            <person name="Shao C."/>
            <person name="Chen S."/>
        </authorList>
    </citation>
    <scope>NUCLEOTIDE SEQUENCE [LARGE SCALE GENOMIC DNA]</scope>
    <source>
        <strain evidence="2">Ysfricsl-2016a</strain>
        <tissue evidence="2">Blood</tissue>
    </source>
</reference>
<feature type="compositionally biased region" description="Polar residues" evidence="1">
    <location>
        <begin position="17"/>
        <end position="37"/>
    </location>
</feature>
<evidence type="ECO:0000313" key="3">
    <source>
        <dbReference type="Proteomes" id="UP000438429"/>
    </source>
</evidence>
<gene>
    <name evidence="2" type="ORF">F2P81_019447</name>
</gene>
<protein>
    <submittedName>
        <fullName evidence="2">Uncharacterized protein</fullName>
    </submittedName>
</protein>